<dbReference type="EMBL" id="JAUIZM010000005">
    <property type="protein sequence ID" value="KAK1383626.1"/>
    <property type="molecule type" value="Genomic_DNA"/>
</dbReference>
<dbReference type="InterPro" id="IPR002110">
    <property type="entry name" value="Ankyrin_rpt"/>
</dbReference>
<name>A0AAD8MSE6_9APIA</name>
<organism evidence="1 2">
    <name type="scientific">Heracleum sosnowskyi</name>
    <dbReference type="NCBI Taxonomy" id="360622"/>
    <lineage>
        <taxon>Eukaryota</taxon>
        <taxon>Viridiplantae</taxon>
        <taxon>Streptophyta</taxon>
        <taxon>Embryophyta</taxon>
        <taxon>Tracheophyta</taxon>
        <taxon>Spermatophyta</taxon>
        <taxon>Magnoliopsida</taxon>
        <taxon>eudicotyledons</taxon>
        <taxon>Gunneridae</taxon>
        <taxon>Pentapetalae</taxon>
        <taxon>asterids</taxon>
        <taxon>campanulids</taxon>
        <taxon>Apiales</taxon>
        <taxon>Apiaceae</taxon>
        <taxon>Apioideae</taxon>
        <taxon>apioid superclade</taxon>
        <taxon>Tordylieae</taxon>
        <taxon>Tordyliinae</taxon>
        <taxon>Heracleum</taxon>
    </lineage>
</organism>
<accession>A0AAD8MSE6</accession>
<gene>
    <name evidence="1" type="ORF">POM88_021361</name>
</gene>
<dbReference type="Gene3D" id="1.25.40.20">
    <property type="entry name" value="Ankyrin repeat-containing domain"/>
    <property type="match status" value="1"/>
</dbReference>
<dbReference type="Pfam" id="PF12796">
    <property type="entry name" value="Ank_2"/>
    <property type="match status" value="1"/>
</dbReference>
<evidence type="ECO:0000313" key="2">
    <source>
        <dbReference type="Proteomes" id="UP001237642"/>
    </source>
</evidence>
<dbReference type="Proteomes" id="UP001237642">
    <property type="component" value="Unassembled WGS sequence"/>
</dbReference>
<keyword evidence="2" id="KW-1185">Reference proteome</keyword>
<dbReference type="AlphaFoldDB" id="A0AAD8MSE6"/>
<sequence length="142" mass="16254">MFVEQTALMQACQYSHWKVVLTLVLFKANMHRADYLNGGTALHLATLNRHSRCIRILLADYIPNVPNFCNILNKRSRTEESILEFDRSDVVELCWWLVMLWSYAGSGAGDVRVKTSPGYVGGYSVLCWWLSKGHTSRGNSYY</sequence>
<dbReference type="InterPro" id="IPR036770">
    <property type="entry name" value="Ankyrin_rpt-contain_sf"/>
</dbReference>
<comment type="caution">
    <text evidence="1">The sequence shown here is derived from an EMBL/GenBank/DDBJ whole genome shotgun (WGS) entry which is preliminary data.</text>
</comment>
<reference evidence="1" key="1">
    <citation type="submission" date="2023-02" db="EMBL/GenBank/DDBJ databases">
        <title>Genome of toxic invasive species Heracleum sosnowskyi carries increased number of genes despite the absence of recent whole-genome duplications.</title>
        <authorList>
            <person name="Schelkunov M."/>
            <person name="Shtratnikova V."/>
            <person name="Makarenko M."/>
            <person name="Klepikova A."/>
            <person name="Omelchenko D."/>
            <person name="Novikova G."/>
            <person name="Obukhova E."/>
            <person name="Bogdanov V."/>
            <person name="Penin A."/>
            <person name="Logacheva M."/>
        </authorList>
    </citation>
    <scope>NUCLEOTIDE SEQUENCE</scope>
    <source>
        <strain evidence="1">Hsosn_3</strain>
        <tissue evidence="1">Leaf</tissue>
    </source>
</reference>
<protein>
    <submittedName>
        <fullName evidence="1">Uncharacterized protein</fullName>
    </submittedName>
</protein>
<reference evidence="1" key="2">
    <citation type="submission" date="2023-05" db="EMBL/GenBank/DDBJ databases">
        <authorList>
            <person name="Schelkunov M.I."/>
        </authorList>
    </citation>
    <scope>NUCLEOTIDE SEQUENCE</scope>
    <source>
        <strain evidence="1">Hsosn_3</strain>
        <tissue evidence="1">Leaf</tissue>
    </source>
</reference>
<dbReference type="SMART" id="SM00248">
    <property type="entry name" value="ANK"/>
    <property type="match status" value="2"/>
</dbReference>
<proteinExistence type="predicted"/>
<dbReference type="SUPFAM" id="SSF48403">
    <property type="entry name" value="Ankyrin repeat"/>
    <property type="match status" value="1"/>
</dbReference>
<evidence type="ECO:0000313" key="1">
    <source>
        <dbReference type="EMBL" id="KAK1383626.1"/>
    </source>
</evidence>